<dbReference type="EMBL" id="BIFT01000001">
    <property type="protein sequence ID" value="GCE28731.1"/>
    <property type="molecule type" value="Genomic_DNA"/>
</dbReference>
<keyword evidence="1" id="KW-1133">Transmembrane helix</keyword>
<keyword evidence="1" id="KW-0472">Membrane</keyword>
<proteinExistence type="predicted"/>
<dbReference type="OrthoDB" id="166558at2"/>
<reference evidence="3" key="1">
    <citation type="submission" date="2018-12" db="EMBL/GenBank/DDBJ databases">
        <title>Tengunoibacter tsumagoiensis gen. nov., sp. nov., Dictyobacter kobayashii sp. nov., D. alpinus sp. nov., and D. joshuensis sp. nov. and description of Dictyobacteraceae fam. nov. within the order Ktedonobacterales isolated from Tengu-no-mugimeshi.</title>
        <authorList>
            <person name="Wang C.M."/>
            <person name="Zheng Y."/>
            <person name="Sakai Y."/>
            <person name="Toyoda A."/>
            <person name="Minakuchi Y."/>
            <person name="Abe K."/>
            <person name="Yokota A."/>
            <person name="Yabe S."/>
        </authorList>
    </citation>
    <scope>NUCLEOTIDE SEQUENCE [LARGE SCALE GENOMIC DNA]</scope>
    <source>
        <strain evidence="3">Uno16</strain>
    </source>
</reference>
<accession>A0A402BBC3</accession>
<evidence type="ECO:0000256" key="1">
    <source>
        <dbReference type="SAM" id="Phobius"/>
    </source>
</evidence>
<protein>
    <recommendedName>
        <fullName evidence="4">Galactose oxidase</fullName>
    </recommendedName>
</protein>
<sequence length="415" mass="45232">MSKGNQFLAIGSLVVILLIVIWMVVWQYVKREQSSSGPLITQNTCSYNWKQMPLDVAKNVRISLQGVVAISSKDIWVVGNAGIKHWNGTQWQPVLDEAVQQGTWTGITARSAHDIWTIGQGPAGRPQAAHWNGKSWKLTTISIKSADIVKPTGITAITAKNAWIVGSSQSGPNQQETNHTLILHWNGRSWLEVAGAQIPAGNDAKLTGISAVSAKDIWIVGNLVNTTTHAPKPLIEHWNGRNWQLIPSSEDHPSYHTVRLNAVTAVSSHDVWLVGSGFFSGDRTVRGTSGLIQHWDGKIWSYTKISIPESRSNMLASIKAISPTNVWAAGSFVNPNSRLSGAYMQHWDGQKWNIITWPRIYGQLANNTSVSITDISGTPDGQIIAVGASVVFTQNPPIGDAARNPTQPFILASCH</sequence>
<feature type="transmembrane region" description="Helical" evidence="1">
    <location>
        <begin position="7"/>
        <end position="29"/>
    </location>
</feature>
<dbReference type="Proteomes" id="UP000287171">
    <property type="component" value="Unassembled WGS sequence"/>
</dbReference>
<dbReference type="RefSeq" id="WP_126628912.1">
    <property type="nucleotide sequence ID" value="NZ_BIFT01000001.1"/>
</dbReference>
<keyword evidence="1" id="KW-0812">Transmembrane</keyword>
<organism evidence="2 3">
    <name type="scientific">Dictyobacter alpinus</name>
    <dbReference type="NCBI Taxonomy" id="2014873"/>
    <lineage>
        <taxon>Bacteria</taxon>
        <taxon>Bacillati</taxon>
        <taxon>Chloroflexota</taxon>
        <taxon>Ktedonobacteria</taxon>
        <taxon>Ktedonobacterales</taxon>
        <taxon>Dictyobacteraceae</taxon>
        <taxon>Dictyobacter</taxon>
    </lineage>
</organism>
<evidence type="ECO:0008006" key="4">
    <source>
        <dbReference type="Google" id="ProtNLM"/>
    </source>
</evidence>
<evidence type="ECO:0000313" key="3">
    <source>
        <dbReference type="Proteomes" id="UP000287171"/>
    </source>
</evidence>
<keyword evidence="3" id="KW-1185">Reference proteome</keyword>
<evidence type="ECO:0000313" key="2">
    <source>
        <dbReference type="EMBL" id="GCE28731.1"/>
    </source>
</evidence>
<comment type="caution">
    <text evidence="2">The sequence shown here is derived from an EMBL/GenBank/DDBJ whole genome shotgun (WGS) entry which is preliminary data.</text>
</comment>
<dbReference type="AlphaFoldDB" id="A0A402BBC3"/>
<gene>
    <name evidence="2" type="ORF">KDA_42150</name>
</gene>
<name>A0A402BBC3_9CHLR</name>